<organism evidence="8 9">
    <name type="scientific">Alkalibacter saccharofermentans DSM 14828</name>
    <dbReference type="NCBI Taxonomy" id="1120975"/>
    <lineage>
        <taxon>Bacteria</taxon>
        <taxon>Bacillati</taxon>
        <taxon>Bacillota</taxon>
        <taxon>Clostridia</taxon>
        <taxon>Eubacteriales</taxon>
        <taxon>Eubacteriaceae</taxon>
        <taxon>Alkalibacter</taxon>
    </lineage>
</organism>
<dbReference type="Gene3D" id="1.20.58.220">
    <property type="entry name" value="Phosphate transport system protein phou homolog 2, domain 2"/>
    <property type="match status" value="1"/>
</dbReference>
<evidence type="ECO:0000256" key="1">
    <source>
        <dbReference type="ARBA" id="ARBA00004651"/>
    </source>
</evidence>
<feature type="transmembrane region" description="Helical" evidence="6">
    <location>
        <begin position="174"/>
        <end position="201"/>
    </location>
</feature>
<reference evidence="8 9" key="1">
    <citation type="submission" date="2016-11" db="EMBL/GenBank/DDBJ databases">
        <authorList>
            <person name="Jaros S."/>
            <person name="Januszkiewicz K."/>
            <person name="Wedrychowicz H."/>
        </authorList>
    </citation>
    <scope>NUCLEOTIDE SEQUENCE [LARGE SCALE GENOMIC DNA]</scope>
    <source>
        <strain evidence="8 9">DSM 14828</strain>
    </source>
</reference>
<evidence type="ECO:0000256" key="4">
    <source>
        <dbReference type="ARBA" id="ARBA00022989"/>
    </source>
</evidence>
<feature type="transmembrane region" description="Helical" evidence="6">
    <location>
        <begin position="6"/>
        <end position="24"/>
    </location>
</feature>
<comment type="subcellular location">
    <subcellularLocation>
        <location evidence="1">Cell membrane</location>
        <topology evidence="1">Multi-pass membrane protein</topology>
    </subcellularLocation>
</comment>
<dbReference type="InterPro" id="IPR003841">
    <property type="entry name" value="Na/Pi_transpt"/>
</dbReference>
<feature type="domain" description="PhoU" evidence="7">
    <location>
        <begin position="366"/>
        <end position="452"/>
    </location>
</feature>
<evidence type="ECO:0000313" key="8">
    <source>
        <dbReference type="EMBL" id="SHE62769.1"/>
    </source>
</evidence>
<keyword evidence="9" id="KW-1185">Reference proteome</keyword>
<keyword evidence="4 6" id="KW-1133">Transmembrane helix</keyword>
<protein>
    <submittedName>
        <fullName evidence="8">Phosphate:Na+ symporter</fullName>
    </submittedName>
</protein>
<keyword evidence="5 6" id="KW-0472">Membrane</keyword>
<dbReference type="Pfam" id="PF01895">
    <property type="entry name" value="PhoU"/>
    <property type="match status" value="2"/>
</dbReference>
<dbReference type="RefSeq" id="WP_073269870.1">
    <property type="nucleotide sequence ID" value="NZ_FQTU01000004.1"/>
</dbReference>
<keyword evidence="3 6" id="KW-0812">Transmembrane</keyword>
<dbReference type="Proteomes" id="UP000184251">
    <property type="component" value="Unassembled WGS sequence"/>
</dbReference>
<name>A0A1M4V1G1_9FIRM</name>
<evidence type="ECO:0000256" key="3">
    <source>
        <dbReference type="ARBA" id="ARBA00022692"/>
    </source>
</evidence>
<dbReference type="Pfam" id="PF02690">
    <property type="entry name" value="Na_Pi_cotrans"/>
    <property type="match status" value="1"/>
</dbReference>
<gene>
    <name evidence="8" type="ORF">SAMN02746064_00886</name>
</gene>
<dbReference type="PANTHER" id="PTHR10010:SF46">
    <property type="entry name" value="SODIUM-DEPENDENT PHOSPHATE TRANSPORT PROTEIN 2B"/>
    <property type="match status" value="1"/>
</dbReference>
<dbReference type="STRING" id="1120975.SAMN02746064_00886"/>
<accession>A0A1M4V1G1</accession>
<evidence type="ECO:0000256" key="2">
    <source>
        <dbReference type="ARBA" id="ARBA00022475"/>
    </source>
</evidence>
<dbReference type="InterPro" id="IPR026022">
    <property type="entry name" value="PhoU_dom"/>
</dbReference>
<dbReference type="GO" id="GO:0005436">
    <property type="term" value="F:sodium:phosphate symporter activity"/>
    <property type="evidence" value="ECO:0007669"/>
    <property type="project" value="InterPro"/>
</dbReference>
<evidence type="ECO:0000313" key="9">
    <source>
        <dbReference type="Proteomes" id="UP000184251"/>
    </source>
</evidence>
<dbReference type="AlphaFoldDB" id="A0A1M4V1G1"/>
<keyword evidence="2" id="KW-1003">Cell membrane</keyword>
<feature type="transmembrane region" description="Helical" evidence="6">
    <location>
        <begin position="45"/>
        <end position="62"/>
    </location>
</feature>
<dbReference type="GO" id="GO:0005886">
    <property type="term" value="C:plasma membrane"/>
    <property type="evidence" value="ECO:0007669"/>
    <property type="project" value="UniProtKB-SubCell"/>
</dbReference>
<dbReference type="SUPFAM" id="SSF109755">
    <property type="entry name" value="PhoU-like"/>
    <property type="match status" value="1"/>
</dbReference>
<evidence type="ECO:0000259" key="7">
    <source>
        <dbReference type="Pfam" id="PF01895"/>
    </source>
</evidence>
<feature type="transmembrane region" description="Helical" evidence="6">
    <location>
        <begin position="68"/>
        <end position="90"/>
    </location>
</feature>
<evidence type="ECO:0000256" key="6">
    <source>
        <dbReference type="SAM" id="Phobius"/>
    </source>
</evidence>
<feature type="transmembrane region" description="Helical" evidence="6">
    <location>
        <begin position="247"/>
        <end position="269"/>
    </location>
</feature>
<dbReference type="InterPro" id="IPR004633">
    <property type="entry name" value="NaPi_cotrn-rel/YqeW-like"/>
</dbReference>
<dbReference type="GO" id="GO:0044341">
    <property type="term" value="P:sodium-dependent phosphate transport"/>
    <property type="evidence" value="ECO:0007669"/>
    <property type="project" value="InterPro"/>
</dbReference>
<dbReference type="NCBIfam" id="NF037997">
    <property type="entry name" value="Na_Pi_symport"/>
    <property type="match status" value="1"/>
</dbReference>
<feature type="transmembrane region" description="Helical" evidence="6">
    <location>
        <begin position="102"/>
        <end position="123"/>
    </location>
</feature>
<proteinExistence type="predicted"/>
<dbReference type="OrthoDB" id="9763003at2"/>
<sequence length="558" mass="61037">MTTEMVISLIGGLGLFIYGMNVMSDGLKAVAGDKMKRLLEVLTNNRVLAIIVGTVVTVIVQSSTTTTVMMVGFVNAGLMNLFQAAGVILGANVGTTITAQLVALKVDHFAPLFIGVGMFMILLAKKKKQKQLGEIILGFGILFLGISIMSDTLRPLRSNQVFVDMLISFGRNPILGLLAGMAITAVIQSSSATIGLLQAIALSGTFNAVDGTATLAIIVPMLLGMNIGTCVTAMLSSIGTSIAARKAAIIHLAVNIIGALWVMIVLYVMNLVTGGNNPIYEFIQAISGYTVIEGMRVHDVTREIANTHTLFNITNTIILYPFMDPIVRFIDRLIPEKIDHDEKGPHLDKRLIENPAVALGQVVKEITRMGRLTNKNLHTALEALLNKDEELCEKVMQREKVINDFAKEITQFLVLLVNEDISEEKHGKLMDLFSCVHDIERIGDHAENIAELAQYRIDNKVSFSDMAVDDLKKMMDMVETVCRDVVEGFEDQDSTAAISTIKIEDEIDEMEERLRTSHIARLNEGMCNASSGIIFLDVVSNLERIGDHATNIAEYILN</sequence>
<dbReference type="PANTHER" id="PTHR10010">
    <property type="entry name" value="SOLUTE CARRIER FAMILY 34 SODIUM PHOSPHATE , MEMBER 2-RELATED"/>
    <property type="match status" value="1"/>
</dbReference>
<feature type="transmembrane region" description="Helical" evidence="6">
    <location>
        <begin position="135"/>
        <end position="153"/>
    </location>
</feature>
<dbReference type="NCBIfam" id="TIGR00704">
    <property type="entry name" value="NaPi_cotrn_rel"/>
    <property type="match status" value="1"/>
</dbReference>
<dbReference type="EMBL" id="FQTU01000004">
    <property type="protein sequence ID" value="SHE62769.1"/>
    <property type="molecule type" value="Genomic_DNA"/>
</dbReference>
<evidence type="ECO:0000256" key="5">
    <source>
        <dbReference type="ARBA" id="ARBA00023136"/>
    </source>
</evidence>
<dbReference type="InterPro" id="IPR038078">
    <property type="entry name" value="PhoU-like_sf"/>
</dbReference>
<feature type="transmembrane region" description="Helical" evidence="6">
    <location>
        <begin position="213"/>
        <end position="235"/>
    </location>
</feature>
<feature type="domain" description="PhoU" evidence="7">
    <location>
        <begin position="471"/>
        <end position="556"/>
    </location>
</feature>